<evidence type="ECO:0000313" key="7">
    <source>
        <dbReference type="Proteomes" id="UP000008064"/>
    </source>
</evidence>
<dbReference type="Pfam" id="PF00005">
    <property type="entry name" value="ABC_tran"/>
    <property type="match status" value="2"/>
</dbReference>
<proteinExistence type="predicted"/>
<dbReference type="Pfam" id="PF12848">
    <property type="entry name" value="ABC_tran_Xtn"/>
    <property type="match status" value="1"/>
</dbReference>
<organism evidence="7">
    <name type="scientific">Serpula lacrymans var. lacrymans (strain S7.9)</name>
    <name type="common">Dry rot fungus</name>
    <dbReference type="NCBI Taxonomy" id="578457"/>
    <lineage>
        <taxon>Eukaryota</taxon>
        <taxon>Fungi</taxon>
        <taxon>Dikarya</taxon>
        <taxon>Basidiomycota</taxon>
        <taxon>Agaricomycotina</taxon>
        <taxon>Agaricomycetes</taxon>
        <taxon>Agaricomycetidae</taxon>
        <taxon>Boletales</taxon>
        <taxon>Coniophorineae</taxon>
        <taxon>Serpulaceae</taxon>
        <taxon>Serpula</taxon>
    </lineage>
</organism>
<dbReference type="Proteomes" id="UP000008064">
    <property type="component" value="Unassembled WGS sequence"/>
</dbReference>
<dbReference type="OrthoDB" id="2110130at2759"/>
<dbReference type="InterPro" id="IPR003439">
    <property type="entry name" value="ABC_transporter-like_ATP-bd"/>
</dbReference>
<protein>
    <recommendedName>
        <fullName evidence="5">ABC transporter domain-containing protein</fullName>
    </recommendedName>
</protein>
<name>F8P800_SERL9</name>
<dbReference type="FunFam" id="3.40.50.300:FF:000011">
    <property type="entry name" value="Putative ABC transporter ATP-binding component"/>
    <property type="match status" value="1"/>
</dbReference>
<evidence type="ECO:0000256" key="2">
    <source>
        <dbReference type="ARBA" id="ARBA00022741"/>
    </source>
</evidence>
<dbReference type="PROSITE" id="PS00211">
    <property type="entry name" value="ABC_TRANSPORTER_1"/>
    <property type="match status" value="2"/>
</dbReference>
<keyword evidence="1" id="KW-0677">Repeat</keyword>
<dbReference type="EMBL" id="GL945440">
    <property type="protein sequence ID" value="EGO20558.1"/>
    <property type="molecule type" value="Genomic_DNA"/>
</dbReference>
<dbReference type="InterPro" id="IPR003593">
    <property type="entry name" value="AAA+_ATPase"/>
</dbReference>
<evidence type="ECO:0000259" key="5">
    <source>
        <dbReference type="PROSITE" id="PS50893"/>
    </source>
</evidence>
<dbReference type="PROSITE" id="PS50893">
    <property type="entry name" value="ABC_TRANSPORTER_2"/>
    <property type="match status" value="2"/>
</dbReference>
<dbReference type="InterPro" id="IPR017871">
    <property type="entry name" value="ABC_transporter-like_CS"/>
</dbReference>
<dbReference type="RefSeq" id="XP_007322524.1">
    <property type="nucleotide sequence ID" value="XM_007322462.1"/>
</dbReference>
<sequence length="802" mass="90452">MSPSTGNADRFLEHLNEFDIKLEESALNYLTSMLAVLSTNSDIRESTEMILEEAEVDSERMDVFYATLGASNAPASTPSKQRPPSDDPVPATPAEKVKQGKGKSSMAGRRQRHTQKKAATDESVITGVEPTIIASSQQSRFHRETLETSSKDIDLADVNISVNQLDLLVDAHLKLKEGVRYGLIGQNGVGKTVLMKCMADNILAMPQNLNILHITQLETFDESTVVLNEVLDADKASKNALWEFEELHRVLGNERQSTAKNTAELNRVVHRILLSRLRERLEDARRLAIKRSGTRGHEARQQQLKLEKEYSELEVQNAQTFITSRMTADLLPEIFDKYELINVEAQAAKARKILKGLGFSKDQTDAPVKTLSGGWRMKIALAKSLFLEPNVLFLDEPTNHLDLPAILWLQEYLINETEGLTVVVVSHDREFLNAVTDETIILRDKTLKYHPGNFDDYEKNSEEQRIRKQTMLDTQEKKRAKVVASIQHNVQQAKSTGDDKRLGQVASRKKKLDRLGMEKTEDGKRFKVSYWAGYHDGAREKVTVEQAVKTAPIKIPVPEPLRFHGSTFMAKDTSFKYPGTQRNVIENFSIDIKSNDRIAILGPNGCGKTTLLNMLTGQTKPTKGEVYHHPLLRIGYFSQHIVDQLDHDCTPVEDMMKRYPGLTEHECRAQFGTVGITGNTVLRKTRNLSGGQRNRIALALVLQNAPHVLVLDEITNHLDMGTVEKLVDALKEFTGTLILVSHDVWFLKQLMEEEEDDGDGPEEESEFLRREFYIVKNGQVGKWESDMDAYVETVMGKVRKAR</sequence>
<dbReference type="InterPro" id="IPR027417">
    <property type="entry name" value="P-loop_NTPase"/>
</dbReference>
<dbReference type="HOGENOM" id="CLU_000604_36_6_1"/>
<evidence type="ECO:0000256" key="3">
    <source>
        <dbReference type="ARBA" id="ARBA00022840"/>
    </source>
</evidence>
<dbReference type="Gene3D" id="3.40.50.300">
    <property type="entry name" value="P-loop containing nucleotide triphosphate hydrolases"/>
    <property type="match status" value="2"/>
</dbReference>
<feature type="region of interest" description="Disordered" evidence="4">
    <location>
        <begin position="70"/>
        <end position="121"/>
    </location>
</feature>
<accession>F8P800</accession>
<reference evidence="7" key="1">
    <citation type="journal article" date="2011" name="Science">
        <title>The plant cell wall-decomposing machinery underlies the functional diversity of forest fungi.</title>
        <authorList>
            <person name="Eastwood D.C."/>
            <person name="Floudas D."/>
            <person name="Binder M."/>
            <person name="Majcherczyk A."/>
            <person name="Schneider P."/>
            <person name="Aerts A."/>
            <person name="Asiegbu F.O."/>
            <person name="Baker S.E."/>
            <person name="Barry K."/>
            <person name="Bendiksby M."/>
            <person name="Blumentritt M."/>
            <person name="Coutinho P.M."/>
            <person name="Cullen D."/>
            <person name="de Vries R.P."/>
            <person name="Gathman A."/>
            <person name="Goodell B."/>
            <person name="Henrissat B."/>
            <person name="Ihrmark K."/>
            <person name="Kauserud H."/>
            <person name="Kohler A."/>
            <person name="LaButti K."/>
            <person name="Lapidus A."/>
            <person name="Lavin J.L."/>
            <person name="Lee Y.-H."/>
            <person name="Lindquist E."/>
            <person name="Lilly W."/>
            <person name="Lucas S."/>
            <person name="Morin E."/>
            <person name="Murat C."/>
            <person name="Oguiza J.A."/>
            <person name="Park J."/>
            <person name="Pisabarro A.G."/>
            <person name="Riley R."/>
            <person name="Rosling A."/>
            <person name="Salamov A."/>
            <person name="Schmidt O."/>
            <person name="Schmutz J."/>
            <person name="Skrede I."/>
            <person name="Stenlid J."/>
            <person name="Wiebenga A."/>
            <person name="Xie X."/>
            <person name="Kuees U."/>
            <person name="Hibbett D.S."/>
            <person name="Hoffmeister D."/>
            <person name="Hoegberg N."/>
            <person name="Martin F."/>
            <person name="Grigoriev I.V."/>
            <person name="Watkinson S.C."/>
        </authorList>
    </citation>
    <scope>NUCLEOTIDE SEQUENCE [LARGE SCALE GENOMIC DNA]</scope>
    <source>
        <strain evidence="7">S7.9</strain>
    </source>
</reference>
<dbReference type="AlphaFoldDB" id="F8P800"/>
<evidence type="ECO:0000256" key="4">
    <source>
        <dbReference type="SAM" id="MobiDB-lite"/>
    </source>
</evidence>
<dbReference type="SMART" id="SM00382">
    <property type="entry name" value="AAA"/>
    <property type="match status" value="2"/>
</dbReference>
<feature type="domain" description="ABC transporter" evidence="5">
    <location>
        <begin position="153"/>
        <end position="469"/>
    </location>
</feature>
<dbReference type="GeneID" id="18815617"/>
<dbReference type="PANTHER" id="PTHR19211">
    <property type="entry name" value="ATP-BINDING TRANSPORT PROTEIN-RELATED"/>
    <property type="match status" value="1"/>
</dbReference>
<dbReference type="KEGG" id="sla:SERLADRAFT_441903"/>
<keyword evidence="2" id="KW-0547">Nucleotide-binding</keyword>
<dbReference type="PANTHER" id="PTHR19211:SF129">
    <property type="entry name" value="ABC TRANSPORTER ATP-BINDING PROTEIN"/>
    <property type="match status" value="1"/>
</dbReference>
<dbReference type="SUPFAM" id="SSF52540">
    <property type="entry name" value="P-loop containing nucleoside triphosphate hydrolases"/>
    <property type="match status" value="2"/>
</dbReference>
<evidence type="ECO:0000313" key="6">
    <source>
        <dbReference type="EMBL" id="EGO20558.1"/>
    </source>
</evidence>
<feature type="compositionally biased region" description="Polar residues" evidence="4">
    <location>
        <begin position="70"/>
        <end position="82"/>
    </location>
</feature>
<dbReference type="CDD" id="cd03221">
    <property type="entry name" value="ABCF_EF-3"/>
    <property type="match status" value="1"/>
</dbReference>
<feature type="domain" description="ABC transporter" evidence="5">
    <location>
        <begin position="568"/>
        <end position="784"/>
    </location>
</feature>
<dbReference type="InterPro" id="IPR050611">
    <property type="entry name" value="ABCF"/>
</dbReference>
<keyword evidence="3" id="KW-0067">ATP-binding</keyword>
<dbReference type="InterPro" id="IPR032781">
    <property type="entry name" value="ABC_tran_Xtn"/>
</dbReference>
<dbReference type="GO" id="GO:0005524">
    <property type="term" value="F:ATP binding"/>
    <property type="evidence" value="ECO:0007669"/>
    <property type="project" value="UniProtKB-KW"/>
</dbReference>
<evidence type="ECO:0000256" key="1">
    <source>
        <dbReference type="ARBA" id="ARBA00022737"/>
    </source>
</evidence>
<gene>
    <name evidence="6" type="ORF">SERLADRAFT_441903</name>
</gene>
<dbReference type="GO" id="GO:0016887">
    <property type="term" value="F:ATP hydrolysis activity"/>
    <property type="evidence" value="ECO:0007669"/>
    <property type="project" value="InterPro"/>
</dbReference>